<protein>
    <recommendedName>
        <fullName evidence="5">Protein xylosyltransferase</fullName>
    </recommendedName>
</protein>
<gene>
    <name evidence="3" type="ORF">AB1Y20_007429</name>
</gene>
<keyword evidence="4" id="KW-1185">Reference proteome</keyword>
<name>A0AB34IUT1_PRYPA</name>
<feature type="signal peptide" evidence="2">
    <location>
        <begin position="1"/>
        <end position="27"/>
    </location>
</feature>
<comment type="caution">
    <text evidence="3">The sequence shown here is derived from an EMBL/GenBank/DDBJ whole genome shotgun (WGS) entry which is preliminary data.</text>
</comment>
<reference evidence="3 4" key="1">
    <citation type="journal article" date="2024" name="Science">
        <title>Giant polyketide synthase enzymes in the biosynthesis of giant marine polyether toxins.</title>
        <authorList>
            <person name="Fallon T.R."/>
            <person name="Shende V.V."/>
            <person name="Wierzbicki I.H."/>
            <person name="Pendleton A.L."/>
            <person name="Watervoot N.F."/>
            <person name="Auber R.P."/>
            <person name="Gonzalez D.J."/>
            <person name="Wisecaver J.H."/>
            <person name="Moore B.S."/>
        </authorList>
    </citation>
    <scope>NUCLEOTIDE SEQUENCE [LARGE SCALE GENOMIC DNA]</scope>
    <source>
        <strain evidence="3 4">12B1</strain>
    </source>
</reference>
<evidence type="ECO:0000313" key="3">
    <source>
        <dbReference type="EMBL" id="KAL1507821.1"/>
    </source>
</evidence>
<evidence type="ECO:0000256" key="2">
    <source>
        <dbReference type="SAM" id="SignalP"/>
    </source>
</evidence>
<evidence type="ECO:0008006" key="5">
    <source>
        <dbReference type="Google" id="ProtNLM"/>
    </source>
</evidence>
<feature type="chain" id="PRO_5044240642" description="Protein xylosyltransferase" evidence="2">
    <location>
        <begin position="28"/>
        <end position="591"/>
    </location>
</feature>
<dbReference type="Gene3D" id="3.40.50.11350">
    <property type="match status" value="1"/>
</dbReference>
<keyword evidence="2" id="KW-0732">Signal</keyword>
<proteinExistence type="predicted"/>
<organism evidence="3 4">
    <name type="scientific">Prymnesium parvum</name>
    <name type="common">Toxic golden alga</name>
    <dbReference type="NCBI Taxonomy" id="97485"/>
    <lineage>
        <taxon>Eukaryota</taxon>
        <taxon>Haptista</taxon>
        <taxon>Haptophyta</taxon>
        <taxon>Prymnesiophyceae</taxon>
        <taxon>Prymnesiales</taxon>
        <taxon>Prymnesiaceae</taxon>
        <taxon>Prymnesium</taxon>
    </lineage>
</organism>
<dbReference type="Proteomes" id="UP001515480">
    <property type="component" value="Unassembled WGS sequence"/>
</dbReference>
<evidence type="ECO:0000313" key="4">
    <source>
        <dbReference type="Proteomes" id="UP001515480"/>
    </source>
</evidence>
<accession>A0AB34IUT1</accession>
<sequence length="591" mass="66964">MWRPLALLGAAALSLLLFMLPSSPTEERHTTVAATNPTLEASLDTELRRLRQLLQEHEAAAAKQSELLSALQRRLQELQEHSPRAAVDPTPRSPQSLEAGNVPLVPQLKALATIEAAERRAFAQCTEADVPILKLLRAPCEDGRHGFDCSERWDRLEQFVPQPSRWLTEFNAAQLAVVNCQRAFFDAVADKITRAHWEQAEWDAQPFRIAATPPRTIGKMLHQLVTANYYHFTRARKPPLRRIPAPGAHYLPLPQPGFRWNVLDFGVGNVFADPIANGQRCAGERSAWHCLWQRFPQQRSARTAPPVGSTLAKAAEELFNVSYSGQMKASMLQYLTVAGVTQAWPVFTEPTDHVLEYMRSHLKVVCHRSGPHCGGDPSDTATPVAAVHVRRGDSCDRERDEPGPFNAMFAWDNAKKRMERTSYRYCYTWRVYLAQLKKLQQRYGVRTVLLATDDADGSLKRRLDDEKEFNWVYMDFPRKQFKKRGWMEFRKDLSDDVPFSLAAAIELLGKADMLVGNMGSHVTRMLYNKMIASSSTSVLPPFISVDGYGLCCDFTEECSMEQIEKRKRSIRQCIHKYGQCTGGDQWFFHSG</sequence>
<feature type="region of interest" description="Disordered" evidence="1">
    <location>
        <begin position="80"/>
        <end position="99"/>
    </location>
</feature>
<dbReference type="EMBL" id="JBGBPQ010000017">
    <property type="protein sequence ID" value="KAL1507821.1"/>
    <property type="molecule type" value="Genomic_DNA"/>
</dbReference>
<dbReference type="AlphaFoldDB" id="A0AB34IUT1"/>
<evidence type="ECO:0000256" key="1">
    <source>
        <dbReference type="SAM" id="MobiDB-lite"/>
    </source>
</evidence>